<proteinExistence type="predicted"/>
<dbReference type="RefSeq" id="WP_152032890.1">
    <property type="nucleotide sequence ID" value="NZ_CP023004.1"/>
</dbReference>
<gene>
    <name evidence="2" type="ORF">CKA38_14590</name>
</gene>
<evidence type="ECO:0000256" key="1">
    <source>
        <dbReference type="SAM" id="SignalP"/>
    </source>
</evidence>
<sequence length="237" mass="26167">MKTKLIFALTLPVFLLSPFAQAQDNNISKEMANAIEKAVNEKIETIKADLIKEISAQSQNYCIAEIQDYHPETQTVSVFTKERLVKGKIVNEAHVCVSIPVFIPAGSNVKIDRGDLCVIFFSSINRDGNYEFITNRGGKDASGAFAIAGFFTKEAQERKAYEQARIAALAARLGTINSGIVQMSSNTQTAGGVDTARLCRLVIELNSEMIFHFQQNDFSSLALSLRRIQDELVALQK</sequence>
<evidence type="ECO:0000313" key="2">
    <source>
        <dbReference type="EMBL" id="AWI10318.1"/>
    </source>
</evidence>
<accession>A0A2U8E5V5</accession>
<dbReference type="AlphaFoldDB" id="A0A2U8E5V5"/>
<dbReference type="EMBL" id="CP023004">
    <property type="protein sequence ID" value="AWI10318.1"/>
    <property type="molecule type" value="Genomic_DNA"/>
</dbReference>
<organism evidence="2 3">
    <name type="scientific">Ereboglobus luteus</name>
    <dbReference type="NCBI Taxonomy" id="1796921"/>
    <lineage>
        <taxon>Bacteria</taxon>
        <taxon>Pseudomonadati</taxon>
        <taxon>Verrucomicrobiota</taxon>
        <taxon>Opitutia</taxon>
        <taxon>Opitutales</taxon>
        <taxon>Opitutaceae</taxon>
        <taxon>Ereboglobus</taxon>
    </lineage>
</organism>
<protein>
    <submittedName>
        <fullName evidence="2">Uncharacterized protein</fullName>
    </submittedName>
</protein>
<feature type="chain" id="PRO_5015954709" evidence="1">
    <location>
        <begin position="23"/>
        <end position="237"/>
    </location>
</feature>
<dbReference type="KEGG" id="elut:CKA38_14590"/>
<reference evidence="2 3" key="1">
    <citation type="journal article" date="2018" name="Syst. Appl. Microbiol.">
        <title>Ereboglobus luteus gen. nov. sp. nov. from cockroach guts, and new insights into the oxygen relationship of the genera Opitutus and Didymococcus (Verrucomicrobia: Opitutaceae).</title>
        <authorList>
            <person name="Tegtmeier D."/>
            <person name="Belitz A."/>
            <person name="Radek R."/>
            <person name="Heimerl T."/>
            <person name="Brune A."/>
        </authorList>
    </citation>
    <scope>NUCLEOTIDE SEQUENCE [LARGE SCALE GENOMIC DNA]</scope>
    <source>
        <strain evidence="2 3">Ho45</strain>
    </source>
</reference>
<keyword evidence="3" id="KW-1185">Reference proteome</keyword>
<keyword evidence="1" id="KW-0732">Signal</keyword>
<name>A0A2U8E5V5_9BACT</name>
<dbReference type="Proteomes" id="UP000244896">
    <property type="component" value="Chromosome"/>
</dbReference>
<feature type="signal peptide" evidence="1">
    <location>
        <begin position="1"/>
        <end position="22"/>
    </location>
</feature>
<evidence type="ECO:0000313" key="3">
    <source>
        <dbReference type="Proteomes" id="UP000244896"/>
    </source>
</evidence>